<dbReference type="Proteomes" id="UP000694571">
    <property type="component" value="Unplaced"/>
</dbReference>
<evidence type="ECO:0000256" key="1">
    <source>
        <dbReference type="SAM" id="MobiDB-lite"/>
    </source>
</evidence>
<protein>
    <submittedName>
        <fullName evidence="2">Uncharacterized protein</fullName>
    </submittedName>
</protein>
<accession>A0A4X1T2I1</accession>
<sequence length="85" mass="9547">QVNRLGIANLLCCTCFFNPISHAAPSRKAKGERQVNARATWTLASFPGISCEALKRLKKKKKKKEKEDKITNKKSHQARCAQPKP</sequence>
<dbReference type="AlphaFoldDB" id="A0A4X1T2I1"/>
<organism evidence="2 3">
    <name type="scientific">Sus scrofa</name>
    <name type="common">Pig</name>
    <dbReference type="NCBI Taxonomy" id="9823"/>
    <lineage>
        <taxon>Eukaryota</taxon>
        <taxon>Metazoa</taxon>
        <taxon>Chordata</taxon>
        <taxon>Craniata</taxon>
        <taxon>Vertebrata</taxon>
        <taxon>Euteleostomi</taxon>
        <taxon>Mammalia</taxon>
        <taxon>Eutheria</taxon>
        <taxon>Laurasiatheria</taxon>
        <taxon>Artiodactyla</taxon>
        <taxon>Suina</taxon>
        <taxon>Suidae</taxon>
        <taxon>Sus</taxon>
    </lineage>
</organism>
<reference evidence="2" key="2">
    <citation type="submission" date="2025-05" db="UniProtKB">
        <authorList>
            <consortium name="Ensembl"/>
        </authorList>
    </citation>
    <scope>IDENTIFICATION</scope>
</reference>
<feature type="region of interest" description="Disordered" evidence="1">
    <location>
        <begin position="60"/>
        <end position="85"/>
    </location>
</feature>
<evidence type="ECO:0000313" key="2">
    <source>
        <dbReference type="Ensembl" id="ENSSSCP00070009953.1"/>
    </source>
</evidence>
<dbReference type="Ensembl" id="ENSSSCT00050058066.1">
    <property type="protein sequence ID" value="ENSSSCP00050024848.1"/>
    <property type="gene ID" value="ENSSSCG00050042715.1"/>
</dbReference>
<evidence type="ECO:0000313" key="3">
    <source>
        <dbReference type="Proteomes" id="UP000314985"/>
    </source>
</evidence>
<reference evidence="2 3" key="1">
    <citation type="submission" date="2017-08" db="EMBL/GenBank/DDBJ databases">
        <title>USMARCv1.0.</title>
        <authorList>
            <person name="Hannum G.I."/>
            <person name="Koren S."/>
            <person name="Schroeder S.G."/>
            <person name="Chin S.C."/>
            <person name="Nonneman D.J."/>
            <person name="Becker S.A."/>
            <person name="Rosen B.D."/>
            <person name="Bickhart D.M."/>
            <person name="Putnam N.H."/>
            <person name="Green R.E."/>
            <person name="Tuggle C.K."/>
            <person name="Liu H."/>
            <person name="Rohrer G.A."/>
            <person name="Warr A."/>
            <person name="Hall R."/>
            <person name="Kim K."/>
            <person name="Hume D.A."/>
            <person name="Talbot R."/>
            <person name="Chow W."/>
            <person name="Howe K."/>
            <person name="Schwartz A.S."/>
            <person name="Watson M."/>
            <person name="Archibald A.L."/>
            <person name="Phillippy A.M."/>
            <person name="Smith T.P.L."/>
        </authorList>
    </citation>
    <scope>NUCLEOTIDE SEQUENCE [LARGE SCALE GENOMIC DNA]</scope>
</reference>
<name>A0A4X1T2I1_PIG</name>
<dbReference type="Proteomes" id="UP000314985">
    <property type="component" value="Chromosome 17"/>
</dbReference>
<dbReference type="Ensembl" id="ENSSSCT00070012084.1">
    <property type="protein sequence ID" value="ENSSSCP00070009953.1"/>
    <property type="gene ID" value="ENSSSCG00070006303.1"/>
</dbReference>
<proteinExistence type="predicted"/>